<accession>A0ABU9QR17</accession>
<keyword evidence="2" id="KW-1185">Reference proteome</keyword>
<name>A0ABU9QR17_9BURK</name>
<sequence length="66" mass="7690">MDLPVDLTTLSPDQLRALAAQLAVQLADREREVGEKERELQYRQTRIDQLTHELSVIKRQQFGKRS</sequence>
<gene>
    <name evidence="1" type="ORF">V4C55_39870</name>
</gene>
<dbReference type="EMBL" id="JAZHGC010000062">
    <property type="protein sequence ID" value="MEM5291888.1"/>
    <property type="molecule type" value="Genomic_DNA"/>
</dbReference>
<feature type="non-terminal residue" evidence="1">
    <location>
        <position position="66"/>
    </location>
</feature>
<dbReference type="Proteomes" id="UP001494588">
    <property type="component" value="Unassembled WGS sequence"/>
</dbReference>
<proteinExistence type="predicted"/>
<evidence type="ECO:0000313" key="2">
    <source>
        <dbReference type="Proteomes" id="UP001494588"/>
    </source>
</evidence>
<reference evidence="1 2" key="1">
    <citation type="submission" date="2024-01" db="EMBL/GenBank/DDBJ databases">
        <title>The diversity of rhizobia nodulating Mimosa spp. in eleven states of Brazil covering several biomes is determined by host plant, location, and edaphic factors.</title>
        <authorList>
            <person name="Rouws L."/>
            <person name="Barauna A."/>
            <person name="Beukes C."/>
            <person name="De Faria S.M."/>
            <person name="Gross E."/>
            <person name="Dos Reis Junior F.B."/>
            <person name="Simon M."/>
            <person name="Maluk M."/>
            <person name="Odee D.W."/>
            <person name="Kenicer G."/>
            <person name="Young J.P.W."/>
            <person name="Reis V.M."/>
            <person name="Zilli J."/>
            <person name="James E.K."/>
        </authorList>
    </citation>
    <scope>NUCLEOTIDE SEQUENCE [LARGE SCALE GENOMIC DNA]</scope>
    <source>
        <strain evidence="1 2">JPY77</strain>
    </source>
</reference>
<evidence type="ECO:0000313" key="1">
    <source>
        <dbReference type="EMBL" id="MEM5291888.1"/>
    </source>
</evidence>
<protein>
    <submittedName>
        <fullName evidence="1">IS66 family transposase</fullName>
    </submittedName>
</protein>
<comment type="caution">
    <text evidence="1">The sequence shown here is derived from an EMBL/GenBank/DDBJ whole genome shotgun (WGS) entry which is preliminary data.</text>
</comment>
<organism evidence="1 2">
    <name type="scientific">Paraburkholderia sabiae</name>
    <dbReference type="NCBI Taxonomy" id="273251"/>
    <lineage>
        <taxon>Bacteria</taxon>
        <taxon>Pseudomonadati</taxon>
        <taxon>Pseudomonadota</taxon>
        <taxon>Betaproteobacteria</taxon>
        <taxon>Burkholderiales</taxon>
        <taxon>Burkholderiaceae</taxon>
        <taxon>Paraburkholderia</taxon>
    </lineage>
</organism>